<dbReference type="PANTHER" id="PTHR42879:SF6">
    <property type="entry name" value="NADPH-DEPENDENT REDUCTASE BACG"/>
    <property type="match status" value="1"/>
</dbReference>
<dbReference type="EC" id="1.1.1.-" evidence="2"/>
<accession>A0ABW2AHM5</accession>
<name>A0ABW2AHM5_9MICO</name>
<keyword evidence="2" id="KW-0560">Oxidoreductase</keyword>
<dbReference type="SUPFAM" id="SSF51735">
    <property type="entry name" value="NAD(P)-binding Rossmann-fold domains"/>
    <property type="match status" value="1"/>
</dbReference>
<evidence type="ECO:0000313" key="3">
    <source>
        <dbReference type="Proteomes" id="UP001596298"/>
    </source>
</evidence>
<dbReference type="RefSeq" id="WP_382401448.1">
    <property type="nucleotide sequence ID" value="NZ_JBHSWH010000001.1"/>
</dbReference>
<comment type="similarity">
    <text evidence="1">Belongs to the short-chain dehydrogenases/reductases (SDR) family.</text>
</comment>
<organism evidence="2 3">
    <name type="scientific">Flexivirga alba</name>
    <dbReference type="NCBI Taxonomy" id="702742"/>
    <lineage>
        <taxon>Bacteria</taxon>
        <taxon>Bacillati</taxon>
        <taxon>Actinomycetota</taxon>
        <taxon>Actinomycetes</taxon>
        <taxon>Micrococcales</taxon>
        <taxon>Dermacoccaceae</taxon>
        <taxon>Flexivirga</taxon>
    </lineage>
</organism>
<protein>
    <submittedName>
        <fullName evidence="2">SDR family NAD(P)-dependent oxidoreductase</fullName>
        <ecNumber evidence="2">1.1.1.-</ecNumber>
    </submittedName>
</protein>
<comment type="caution">
    <text evidence="2">The sequence shown here is derived from an EMBL/GenBank/DDBJ whole genome shotgun (WGS) entry which is preliminary data.</text>
</comment>
<dbReference type="Proteomes" id="UP001596298">
    <property type="component" value="Unassembled WGS sequence"/>
</dbReference>
<proteinExistence type="inferred from homology"/>
<dbReference type="GO" id="GO:0016491">
    <property type="term" value="F:oxidoreductase activity"/>
    <property type="evidence" value="ECO:0007669"/>
    <property type="project" value="UniProtKB-KW"/>
</dbReference>
<dbReference type="InterPro" id="IPR050259">
    <property type="entry name" value="SDR"/>
</dbReference>
<dbReference type="PANTHER" id="PTHR42879">
    <property type="entry name" value="3-OXOACYL-(ACYL-CARRIER-PROTEIN) REDUCTASE"/>
    <property type="match status" value="1"/>
</dbReference>
<dbReference type="InterPro" id="IPR036291">
    <property type="entry name" value="NAD(P)-bd_dom_sf"/>
</dbReference>
<dbReference type="Gene3D" id="3.40.50.720">
    <property type="entry name" value="NAD(P)-binding Rossmann-like Domain"/>
    <property type="match status" value="1"/>
</dbReference>
<evidence type="ECO:0000256" key="1">
    <source>
        <dbReference type="ARBA" id="ARBA00006484"/>
    </source>
</evidence>
<evidence type="ECO:0000313" key="2">
    <source>
        <dbReference type="EMBL" id="MFC6705896.1"/>
    </source>
</evidence>
<sequence>MVDRTRRALITASTSGIGYAVAQDLLHRGMTVTVHGRTRESAAAAAESLDGDVETLHGDVSRPDEVRALATQVGTGDFDILVHCAGPYAEHTYDTATPADWESAYQTNVVSAIQFATAALAPMRERGFGRVVFIGTRATRTPIPTMIEYSAAKAALANATISLARTAVAPGVTVNMVSPGVILTPAMRQLFMSRPDAAGRSWEEIEAALVADYAPNPQGRLGRAQEIAALTGFLVSDEAGYINGADIPVDGGITGTH</sequence>
<keyword evidence="3" id="KW-1185">Reference proteome</keyword>
<dbReference type="InterPro" id="IPR002347">
    <property type="entry name" value="SDR_fam"/>
</dbReference>
<dbReference type="Pfam" id="PF13561">
    <property type="entry name" value="adh_short_C2"/>
    <property type="match status" value="1"/>
</dbReference>
<dbReference type="PRINTS" id="PR00081">
    <property type="entry name" value="GDHRDH"/>
</dbReference>
<gene>
    <name evidence="2" type="ORF">ACFQDH_11610</name>
</gene>
<reference evidence="3" key="1">
    <citation type="journal article" date="2019" name="Int. J. Syst. Evol. Microbiol.">
        <title>The Global Catalogue of Microorganisms (GCM) 10K type strain sequencing project: providing services to taxonomists for standard genome sequencing and annotation.</title>
        <authorList>
            <consortium name="The Broad Institute Genomics Platform"/>
            <consortium name="The Broad Institute Genome Sequencing Center for Infectious Disease"/>
            <person name="Wu L."/>
            <person name="Ma J."/>
        </authorList>
    </citation>
    <scope>NUCLEOTIDE SEQUENCE [LARGE SCALE GENOMIC DNA]</scope>
    <source>
        <strain evidence="3">CCUG 58127</strain>
    </source>
</reference>
<dbReference type="EMBL" id="JBHSWH010000001">
    <property type="protein sequence ID" value="MFC6705896.1"/>
    <property type="molecule type" value="Genomic_DNA"/>
</dbReference>